<accession>A0AAV7GLS8</accession>
<reference evidence="1 2" key="1">
    <citation type="journal article" date="2021" name="Hortic Res">
        <title>Chromosome-scale assembly of the Dendrobium chrysotoxum genome enhances the understanding of orchid evolution.</title>
        <authorList>
            <person name="Zhang Y."/>
            <person name="Zhang G.Q."/>
            <person name="Zhang D."/>
            <person name="Liu X.D."/>
            <person name="Xu X.Y."/>
            <person name="Sun W.H."/>
            <person name="Yu X."/>
            <person name="Zhu X."/>
            <person name="Wang Z.W."/>
            <person name="Zhao X."/>
            <person name="Zhong W.Y."/>
            <person name="Chen H."/>
            <person name="Yin W.L."/>
            <person name="Huang T."/>
            <person name="Niu S.C."/>
            <person name="Liu Z.J."/>
        </authorList>
    </citation>
    <scope>NUCLEOTIDE SEQUENCE [LARGE SCALE GENOMIC DNA]</scope>
    <source>
        <strain evidence="1">Lindl</strain>
    </source>
</reference>
<keyword evidence="2" id="KW-1185">Reference proteome</keyword>
<comment type="caution">
    <text evidence="1">The sequence shown here is derived from an EMBL/GenBank/DDBJ whole genome shotgun (WGS) entry which is preliminary data.</text>
</comment>
<gene>
    <name evidence="1" type="ORF">IEQ34_014844</name>
</gene>
<dbReference type="AlphaFoldDB" id="A0AAV7GLS8"/>
<dbReference type="Proteomes" id="UP000775213">
    <property type="component" value="Unassembled WGS sequence"/>
</dbReference>
<evidence type="ECO:0000313" key="2">
    <source>
        <dbReference type="Proteomes" id="UP000775213"/>
    </source>
</evidence>
<sequence length="77" mass="7350">MSNNSSSSINPLIPTSALISDPTCAAAAAAAALMSSAEAEAGVGHDAAAFGKLSTASVPRRARAATSYATAAISAVG</sequence>
<dbReference type="EMBL" id="JAGFBR010000013">
    <property type="protein sequence ID" value="KAH0456937.1"/>
    <property type="molecule type" value="Genomic_DNA"/>
</dbReference>
<proteinExistence type="predicted"/>
<name>A0AAV7GLS8_DENCH</name>
<evidence type="ECO:0000313" key="1">
    <source>
        <dbReference type="EMBL" id="KAH0456937.1"/>
    </source>
</evidence>
<protein>
    <submittedName>
        <fullName evidence="1">Uncharacterized protein</fullName>
    </submittedName>
</protein>
<organism evidence="1 2">
    <name type="scientific">Dendrobium chrysotoxum</name>
    <name type="common">Orchid</name>
    <dbReference type="NCBI Taxonomy" id="161865"/>
    <lineage>
        <taxon>Eukaryota</taxon>
        <taxon>Viridiplantae</taxon>
        <taxon>Streptophyta</taxon>
        <taxon>Embryophyta</taxon>
        <taxon>Tracheophyta</taxon>
        <taxon>Spermatophyta</taxon>
        <taxon>Magnoliopsida</taxon>
        <taxon>Liliopsida</taxon>
        <taxon>Asparagales</taxon>
        <taxon>Orchidaceae</taxon>
        <taxon>Epidendroideae</taxon>
        <taxon>Malaxideae</taxon>
        <taxon>Dendrobiinae</taxon>
        <taxon>Dendrobium</taxon>
    </lineage>
</organism>